<reference evidence="5 6" key="1">
    <citation type="submission" date="2019-08" db="EMBL/GenBank/DDBJ databases">
        <title>In-depth cultivation of the pig gut microbiome towards novel bacterial diversity and tailored functional studies.</title>
        <authorList>
            <person name="Wylensek D."/>
            <person name="Hitch T.C.A."/>
            <person name="Clavel T."/>
        </authorList>
    </citation>
    <scope>NUCLEOTIDE SEQUENCE [LARGE SCALE GENOMIC DNA]</scope>
    <source>
        <strain evidence="5 6">Oil+RF-744-WCA-WT-11</strain>
    </source>
</reference>
<dbReference type="AlphaFoldDB" id="A0A6L5X8F2"/>
<evidence type="ECO:0000313" key="5">
    <source>
        <dbReference type="EMBL" id="MSS14712.1"/>
    </source>
</evidence>
<dbReference type="PANTHER" id="PTHR43280">
    <property type="entry name" value="ARAC-FAMILY TRANSCRIPTIONAL REGULATOR"/>
    <property type="match status" value="1"/>
</dbReference>
<dbReference type="InterPro" id="IPR009057">
    <property type="entry name" value="Homeodomain-like_sf"/>
</dbReference>
<evidence type="ECO:0000256" key="2">
    <source>
        <dbReference type="ARBA" id="ARBA00023125"/>
    </source>
</evidence>
<evidence type="ECO:0000313" key="6">
    <source>
        <dbReference type="Proteomes" id="UP000481852"/>
    </source>
</evidence>
<dbReference type="Pfam" id="PF12833">
    <property type="entry name" value="HTH_18"/>
    <property type="match status" value="1"/>
</dbReference>
<feature type="domain" description="HTH araC/xylS-type" evidence="4">
    <location>
        <begin position="1"/>
        <end position="97"/>
    </location>
</feature>
<keyword evidence="1" id="KW-0805">Transcription regulation</keyword>
<proteinExistence type="predicted"/>
<dbReference type="GO" id="GO:0043565">
    <property type="term" value="F:sequence-specific DNA binding"/>
    <property type="evidence" value="ECO:0007669"/>
    <property type="project" value="InterPro"/>
</dbReference>
<evidence type="ECO:0000259" key="4">
    <source>
        <dbReference type="PROSITE" id="PS01124"/>
    </source>
</evidence>
<evidence type="ECO:0000256" key="3">
    <source>
        <dbReference type="ARBA" id="ARBA00023163"/>
    </source>
</evidence>
<evidence type="ECO:0000256" key="1">
    <source>
        <dbReference type="ARBA" id="ARBA00023015"/>
    </source>
</evidence>
<organism evidence="5 6">
    <name type="scientific">Porcincola intestinalis</name>
    <dbReference type="NCBI Taxonomy" id="2606632"/>
    <lineage>
        <taxon>Bacteria</taxon>
        <taxon>Bacillati</taxon>
        <taxon>Bacillota</taxon>
        <taxon>Clostridia</taxon>
        <taxon>Lachnospirales</taxon>
        <taxon>Lachnospiraceae</taxon>
        <taxon>Porcincola</taxon>
    </lineage>
</organism>
<dbReference type="EMBL" id="VULZ01000005">
    <property type="protein sequence ID" value="MSS14712.1"/>
    <property type="molecule type" value="Genomic_DNA"/>
</dbReference>
<dbReference type="PANTHER" id="PTHR43280:SF28">
    <property type="entry name" value="HTH-TYPE TRANSCRIPTIONAL ACTIVATOR RHAS"/>
    <property type="match status" value="1"/>
</dbReference>
<comment type="caution">
    <text evidence="5">The sequence shown here is derived from an EMBL/GenBank/DDBJ whole genome shotgun (WGS) entry which is preliminary data.</text>
</comment>
<gene>
    <name evidence="5" type="ORF">FYJ35_06590</name>
</gene>
<accession>A0A6L5X8F2</accession>
<dbReference type="InterPro" id="IPR018060">
    <property type="entry name" value="HTH_AraC"/>
</dbReference>
<dbReference type="SMART" id="SM00342">
    <property type="entry name" value="HTH_ARAC"/>
    <property type="match status" value="1"/>
</dbReference>
<sequence>MLKYIHENYRNPIYLDEIAGIAGISKSSVLSIFHEYLHTTPVNYLIHCRLRNAAELLVSTDDNVHLIALQTRSDNTGYFCRRFKNSYGITPSEYRNHKLRSRPDNKSQQS</sequence>
<dbReference type="GO" id="GO:0003700">
    <property type="term" value="F:DNA-binding transcription factor activity"/>
    <property type="evidence" value="ECO:0007669"/>
    <property type="project" value="InterPro"/>
</dbReference>
<dbReference type="RefSeq" id="WP_154524802.1">
    <property type="nucleotide sequence ID" value="NZ_JAQYJL010000026.1"/>
</dbReference>
<name>A0A6L5X8F2_9FIRM</name>
<dbReference type="PROSITE" id="PS01124">
    <property type="entry name" value="HTH_ARAC_FAMILY_2"/>
    <property type="match status" value="1"/>
</dbReference>
<dbReference type="Gene3D" id="1.10.10.60">
    <property type="entry name" value="Homeodomain-like"/>
    <property type="match status" value="2"/>
</dbReference>
<keyword evidence="2" id="KW-0238">DNA-binding</keyword>
<dbReference type="Proteomes" id="UP000481852">
    <property type="component" value="Unassembled WGS sequence"/>
</dbReference>
<keyword evidence="6" id="KW-1185">Reference proteome</keyword>
<protein>
    <submittedName>
        <fullName evidence="5">Helix-turn-helix transcriptional regulator</fullName>
    </submittedName>
</protein>
<keyword evidence="3" id="KW-0804">Transcription</keyword>
<dbReference type="SUPFAM" id="SSF46689">
    <property type="entry name" value="Homeodomain-like"/>
    <property type="match status" value="2"/>
</dbReference>